<accession>S7QLH4</accession>
<keyword evidence="3" id="KW-1185">Reference proteome</keyword>
<dbReference type="RefSeq" id="XP_007860677.1">
    <property type="nucleotide sequence ID" value="XM_007862486.1"/>
</dbReference>
<dbReference type="EMBL" id="KB469296">
    <property type="protein sequence ID" value="EPQ60218.1"/>
    <property type="molecule type" value="Genomic_DNA"/>
</dbReference>
<feature type="region of interest" description="Disordered" evidence="1">
    <location>
        <begin position="1"/>
        <end position="22"/>
    </location>
</feature>
<sequence>MTGQAANVALNEASRGPLSGPNMSRLIDVDETARTVPILVVSSSRGAKRRWRHVQRPDGEHSKYQGPAIHGHCQLAIGTESARTE</sequence>
<dbReference type="Proteomes" id="UP000030669">
    <property type="component" value="Unassembled WGS sequence"/>
</dbReference>
<gene>
    <name evidence="2" type="ORF">GLOTRDRAFT_108852</name>
</gene>
<evidence type="ECO:0000313" key="3">
    <source>
        <dbReference type="Proteomes" id="UP000030669"/>
    </source>
</evidence>
<reference evidence="2 3" key="1">
    <citation type="journal article" date="2012" name="Science">
        <title>The Paleozoic origin of enzymatic lignin decomposition reconstructed from 31 fungal genomes.</title>
        <authorList>
            <person name="Floudas D."/>
            <person name="Binder M."/>
            <person name="Riley R."/>
            <person name="Barry K."/>
            <person name="Blanchette R.A."/>
            <person name="Henrissat B."/>
            <person name="Martinez A.T."/>
            <person name="Otillar R."/>
            <person name="Spatafora J.W."/>
            <person name="Yadav J.S."/>
            <person name="Aerts A."/>
            <person name="Benoit I."/>
            <person name="Boyd A."/>
            <person name="Carlson A."/>
            <person name="Copeland A."/>
            <person name="Coutinho P.M."/>
            <person name="de Vries R.P."/>
            <person name="Ferreira P."/>
            <person name="Findley K."/>
            <person name="Foster B."/>
            <person name="Gaskell J."/>
            <person name="Glotzer D."/>
            <person name="Gorecki P."/>
            <person name="Heitman J."/>
            <person name="Hesse C."/>
            <person name="Hori C."/>
            <person name="Igarashi K."/>
            <person name="Jurgens J.A."/>
            <person name="Kallen N."/>
            <person name="Kersten P."/>
            <person name="Kohler A."/>
            <person name="Kuees U."/>
            <person name="Kumar T.K.A."/>
            <person name="Kuo A."/>
            <person name="LaButti K."/>
            <person name="Larrondo L.F."/>
            <person name="Lindquist E."/>
            <person name="Ling A."/>
            <person name="Lombard V."/>
            <person name="Lucas S."/>
            <person name="Lundell T."/>
            <person name="Martin R."/>
            <person name="McLaughlin D.J."/>
            <person name="Morgenstern I."/>
            <person name="Morin E."/>
            <person name="Murat C."/>
            <person name="Nagy L.G."/>
            <person name="Nolan M."/>
            <person name="Ohm R.A."/>
            <person name="Patyshakuliyeva A."/>
            <person name="Rokas A."/>
            <person name="Ruiz-Duenas F.J."/>
            <person name="Sabat G."/>
            <person name="Salamov A."/>
            <person name="Samejima M."/>
            <person name="Schmutz J."/>
            <person name="Slot J.C."/>
            <person name="St John F."/>
            <person name="Stenlid J."/>
            <person name="Sun H."/>
            <person name="Sun S."/>
            <person name="Syed K."/>
            <person name="Tsang A."/>
            <person name="Wiebenga A."/>
            <person name="Young D."/>
            <person name="Pisabarro A."/>
            <person name="Eastwood D.C."/>
            <person name="Martin F."/>
            <person name="Cullen D."/>
            <person name="Grigoriev I.V."/>
            <person name="Hibbett D.S."/>
        </authorList>
    </citation>
    <scope>NUCLEOTIDE SEQUENCE [LARGE SCALE GENOMIC DNA]</scope>
    <source>
        <strain evidence="2 3">ATCC 11539</strain>
    </source>
</reference>
<evidence type="ECO:0000256" key="1">
    <source>
        <dbReference type="SAM" id="MobiDB-lite"/>
    </source>
</evidence>
<dbReference type="KEGG" id="gtr:GLOTRDRAFT_108852"/>
<dbReference type="GeneID" id="19298947"/>
<feature type="region of interest" description="Disordered" evidence="1">
    <location>
        <begin position="45"/>
        <end position="66"/>
    </location>
</feature>
<dbReference type="HOGENOM" id="CLU_2512842_0_0_1"/>
<protein>
    <submittedName>
        <fullName evidence="2">Uncharacterized protein</fullName>
    </submittedName>
</protein>
<evidence type="ECO:0000313" key="2">
    <source>
        <dbReference type="EMBL" id="EPQ60218.1"/>
    </source>
</evidence>
<organism evidence="2 3">
    <name type="scientific">Gloeophyllum trabeum (strain ATCC 11539 / FP-39264 / Madison 617)</name>
    <name type="common">Brown rot fungus</name>
    <dbReference type="NCBI Taxonomy" id="670483"/>
    <lineage>
        <taxon>Eukaryota</taxon>
        <taxon>Fungi</taxon>
        <taxon>Dikarya</taxon>
        <taxon>Basidiomycota</taxon>
        <taxon>Agaricomycotina</taxon>
        <taxon>Agaricomycetes</taxon>
        <taxon>Gloeophyllales</taxon>
        <taxon>Gloeophyllaceae</taxon>
        <taxon>Gloeophyllum</taxon>
    </lineage>
</organism>
<dbReference type="AlphaFoldDB" id="S7QLH4"/>
<name>S7QLH4_GLOTA</name>
<proteinExistence type="predicted"/>